<dbReference type="AlphaFoldDB" id="A0A8S3YC57"/>
<feature type="non-terminal residue" evidence="1">
    <location>
        <position position="78"/>
    </location>
</feature>
<dbReference type="EMBL" id="CAJHNH020000003">
    <property type="protein sequence ID" value="CAG5114537.1"/>
    <property type="molecule type" value="Genomic_DNA"/>
</dbReference>
<dbReference type="Proteomes" id="UP000678393">
    <property type="component" value="Unassembled WGS sequence"/>
</dbReference>
<evidence type="ECO:0000313" key="1">
    <source>
        <dbReference type="EMBL" id="CAG5114537.1"/>
    </source>
</evidence>
<accession>A0A8S3YC57</accession>
<proteinExistence type="predicted"/>
<sequence length="78" mass="9283">QIMGFRRLADAETFFYEHSSEMSYIIEFKMSESVVLLPKVLTVIIHPYRRASQIWNTDEVYSFERTSTPRSDLLDLEF</sequence>
<comment type="caution">
    <text evidence="1">The sequence shown here is derived from an EMBL/GenBank/DDBJ whole genome shotgun (WGS) entry which is preliminary data.</text>
</comment>
<name>A0A8S3YC57_9EUPU</name>
<gene>
    <name evidence="1" type="ORF">CUNI_LOCUS95</name>
</gene>
<protein>
    <submittedName>
        <fullName evidence="1">Uncharacterized protein</fullName>
    </submittedName>
</protein>
<organism evidence="1 2">
    <name type="scientific">Candidula unifasciata</name>
    <dbReference type="NCBI Taxonomy" id="100452"/>
    <lineage>
        <taxon>Eukaryota</taxon>
        <taxon>Metazoa</taxon>
        <taxon>Spiralia</taxon>
        <taxon>Lophotrochozoa</taxon>
        <taxon>Mollusca</taxon>
        <taxon>Gastropoda</taxon>
        <taxon>Heterobranchia</taxon>
        <taxon>Euthyneura</taxon>
        <taxon>Panpulmonata</taxon>
        <taxon>Eupulmonata</taxon>
        <taxon>Stylommatophora</taxon>
        <taxon>Helicina</taxon>
        <taxon>Helicoidea</taxon>
        <taxon>Geomitridae</taxon>
        <taxon>Candidula</taxon>
    </lineage>
</organism>
<feature type="non-terminal residue" evidence="1">
    <location>
        <position position="1"/>
    </location>
</feature>
<reference evidence="1" key="1">
    <citation type="submission" date="2021-04" db="EMBL/GenBank/DDBJ databases">
        <authorList>
            <consortium name="Molecular Ecology Group"/>
        </authorList>
    </citation>
    <scope>NUCLEOTIDE SEQUENCE</scope>
</reference>
<evidence type="ECO:0000313" key="2">
    <source>
        <dbReference type="Proteomes" id="UP000678393"/>
    </source>
</evidence>
<dbReference type="OrthoDB" id="10571989at2759"/>
<keyword evidence="2" id="KW-1185">Reference proteome</keyword>